<proteinExistence type="predicted"/>
<protein>
    <submittedName>
        <fullName evidence="2">Uncharacterized protein</fullName>
    </submittedName>
</protein>
<dbReference type="Proteomes" id="UP000594263">
    <property type="component" value="Unplaced"/>
</dbReference>
<feature type="compositionally biased region" description="Polar residues" evidence="1">
    <location>
        <begin position="7"/>
        <end position="21"/>
    </location>
</feature>
<evidence type="ECO:0000256" key="1">
    <source>
        <dbReference type="SAM" id="MobiDB-lite"/>
    </source>
</evidence>
<keyword evidence="3" id="KW-1185">Reference proteome</keyword>
<feature type="region of interest" description="Disordered" evidence="1">
    <location>
        <begin position="1"/>
        <end position="121"/>
    </location>
</feature>
<dbReference type="EnsemblPlants" id="Kaladp0042s0149.1.v1.1">
    <property type="protein sequence ID" value="Kaladp0042s0149.1.v1.1.CDS.1"/>
    <property type="gene ID" value="Kaladp0042s0149.v1.1"/>
</dbReference>
<evidence type="ECO:0000313" key="2">
    <source>
        <dbReference type="EnsemblPlants" id="Kaladp0042s0149.1.v1.1.CDS.1"/>
    </source>
</evidence>
<dbReference type="AlphaFoldDB" id="A0A7N0TQE8"/>
<accession>A0A7N0TQE8</accession>
<name>A0A7N0TQE8_KALFE</name>
<reference evidence="2" key="1">
    <citation type="submission" date="2021-01" db="UniProtKB">
        <authorList>
            <consortium name="EnsemblPlants"/>
        </authorList>
    </citation>
    <scope>IDENTIFICATION</scope>
</reference>
<feature type="compositionally biased region" description="Pro residues" evidence="1">
    <location>
        <begin position="45"/>
        <end position="54"/>
    </location>
</feature>
<organism evidence="2 3">
    <name type="scientific">Kalanchoe fedtschenkoi</name>
    <name type="common">Lavender scallops</name>
    <name type="synonym">South American air plant</name>
    <dbReference type="NCBI Taxonomy" id="63787"/>
    <lineage>
        <taxon>Eukaryota</taxon>
        <taxon>Viridiplantae</taxon>
        <taxon>Streptophyta</taxon>
        <taxon>Embryophyta</taxon>
        <taxon>Tracheophyta</taxon>
        <taxon>Spermatophyta</taxon>
        <taxon>Magnoliopsida</taxon>
        <taxon>eudicotyledons</taxon>
        <taxon>Gunneridae</taxon>
        <taxon>Pentapetalae</taxon>
        <taxon>Saxifragales</taxon>
        <taxon>Crassulaceae</taxon>
        <taxon>Kalanchoe</taxon>
    </lineage>
</organism>
<evidence type="ECO:0000313" key="3">
    <source>
        <dbReference type="Proteomes" id="UP000594263"/>
    </source>
</evidence>
<sequence>MRLLTMHYSNTNRIELLSQKTSLKKLPPKKPPAVEEEGGGRPSSPHTPAPPPHSHPTSALSNTHSHPQPGHPQSARSHPTPQPSHPVDNPAVTPPLGEAPSARFSAGRSERLDLPRTASTG</sequence>
<dbReference type="Gramene" id="Kaladp0042s0149.1.v1.1">
    <property type="protein sequence ID" value="Kaladp0042s0149.1.v1.1.CDS.1"/>
    <property type="gene ID" value="Kaladp0042s0149.v1.1"/>
</dbReference>